<keyword evidence="1" id="KW-0456">Lyase</keyword>
<dbReference type="Proteomes" id="UP000325161">
    <property type="component" value="Chromosome"/>
</dbReference>
<feature type="domain" description="Fumarylacetoacetase-like C-terminal" evidence="2">
    <location>
        <begin position="102"/>
        <end position="261"/>
    </location>
</feature>
<dbReference type="InterPro" id="IPR036663">
    <property type="entry name" value="Fumarylacetoacetase_C_sf"/>
</dbReference>
<dbReference type="KEGG" id="pacr:FXN63_01910"/>
<dbReference type="EMBL" id="CP043046">
    <property type="protein sequence ID" value="QEI04734.1"/>
    <property type="molecule type" value="Genomic_DNA"/>
</dbReference>
<proteinExistence type="predicted"/>
<dbReference type="Gene3D" id="3.90.850.10">
    <property type="entry name" value="Fumarylacetoacetase-like, C-terminal domain"/>
    <property type="match status" value="1"/>
</dbReference>
<organism evidence="3 4">
    <name type="scientific">Pigmentiphaga aceris</name>
    <dbReference type="NCBI Taxonomy" id="1940612"/>
    <lineage>
        <taxon>Bacteria</taxon>
        <taxon>Pseudomonadati</taxon>
        <taxon>Pseudomonadota</taxon>
        <taxon>Betaproteobacteria</taxon>
        <taxon>Burkholderiales</taxon>
        <taxon>Alcaligenaceae</taxon>
        <taxon>Pigmentiphaga</taxon>
    </lineage>
</organism>
<dbReference type="GO" id="GO:0008684">
    <property type="term" value="F:2-oxopent-4-enoate hydratase activity"/>
    <property type="evidence" value="ECO:0007669"/>
    <property type="project" value="TreeGrafter"/>
</dbReference>
<name>A0A5C0ASY0_9BURK</name>
<dbReference type="PANTHER" id="PTHR30143">
    <property type="entry name" value="ACID HYDRATASE"/>
    <property type="match status" value="1"/>
</dbReference>
<dbReference type="SUPFAM" id="SSF56529">
    <property type="entry name" value="FAH"/>
    <property type="match status" value="1"/>
</dbReference>
<protein>
    <submittedName>
        <fullName evidence="3">Hydratase</fullName>
    </submittedName>
</protein>
<evidence type="ECO:0000256" key="1">
    <source>
        <dbReference type="ARBA" id="ARBA00023239"/>
    </source>
</evidence>
<evidence type="ECO:0000313" key="4">
    <source>
        <dbReference type="Proteomes" id="UP000325161"/>
    </source>
</evidence>
<dbReference type="AlphaFoldDB" id="A0A5C0ASY0"/>
<dbReference type="PANTHER" id="PTHR30143:SF0">
    <property type="entry name" value="2-KETO-4-PENTENOATE HYDRATASE"/>
    <property type="match status" value="1"/>
</dbReference>
<dbReference type="RefSeq" id="WP_148812323.1">
    <property type="nucleotide sequence ID" value="NZ_CP043046.1"/>
</dbReference>
<evidence type="ECO:0000259" key="2">
    <source>
        <dbReference type="Pfam" id="PF01557"/>
    </source>
</evidence>
<sequence length="263" mass="27868">MTDSTTFRQASDLLWTTWQSGGRLSTGLSDALRPTSRKDGYAIQALLDARSASPIFGWKIAATSTAGQAHIGVDGPLAGRILAERVHPDGATLSLANNLMRVAECEFAFRMGRTLLPRVAAYTRGQVLEAVASLHPAIEVPDSRYEAFEKVGVAQLAADNACAHDFLLGAPTQASWRGLDLVNFTVEAVVNDGHRHIGKGENVLGDPVIALVWLANELSSLGIPLEAGQVVTTGTCVKPIPVSPGDEVKAAFGELGRISVRFA</sequence>
<dbReference type="InterPro" id="IPR011234">
    <property type="entry name" value="Fumarylacetoacetase-like_C"/>
</dbReference>
<dbReference type="Pfam" id="PF01557">
    <property type="entry name" value="FAA_hydrolase"/>
    <property type="match status" value="1"/>
</dbReference>
<dbReference type="OrthoDB" id="8961539at2"/>
<dbReference type="GO" id="GO:0005737">
    <property type="term" value="C:cytoplasm"/>
    <property type="evidence" value="ECO:0007669"/>
    <property type="project" value="TreeGrafter"/>
</dbReference>
<reference evidence="3 4" key="1">
    <citation type="submission" date="2019-08" db="EMBL/GenBank/DDBJ databases">
        <title>Amphibian skin-associated Pigmentiphaga: genome sequence and occurrence across geography and hosts.</title>
        <authorList>
            <person name="Bletz M.C."/>
            <person name="Bunk B."/>
            <person name="Sproeer C."/>
            <person name="Biwer P."/>
            <person name="Reiter S."/>
            <person name="Rabemananjara F.C.E."/>
            <person name="Schulz S."/>
            <person name="Overmann J."/>
            <person name="Vences M."/>
        </authorList>
    </citation>
    <scope>NUCLEOTIDE SEQUENCE [LARGE SCALE GENOMIC DNA]</scope>
    <source>
        <strain evidence="3 4">Mada1488</strain>
    </source>
</reference>
<keyword evidence="4" id="KW-1185">Reference proteome</keyword>
<gene>
    <name evidence="3" type="ORF">FXN63_01910</name>
</gene>
<accession>A0A5C0ASY0</accession>
<evidence type="ECO:0000313" key="3">
    <source>
        <dbReference type="EMBL" id="QEI04734.1"/>
    </source>
</evidence>
<dbReference type="InterPro" id="IPR050772">
    <property type="entry name" value="Hydratase-Decarb/MhpD_sf"/>
</dbReference>